<dbReference type="InterPro" id="IPR051970">
    <property type="entry name" value="TEL2_Regulation"/>
</dbReference>
<dbReference type="Pfam" id="PF21154">
    <property type="entry name" value="RPN7_PSMD6_C"/>
    <property type="match status" value="1"/>
</dbReference>
<dbReference type="SMART" id="SM00088">
    <property type="entry name" value="PINT"/>
    <property type="match status" value="1"/>
</dbReference>
<evidence type="ECO:0000313" key="12">
    <source>
        <dbReference type="Proteomes" id="UP001154282"/>
    </source>
</evidence>
<keyword evidence="8" id="KW-0175">Coiled coil</keyword>
<proteinExistence type="inferred from homology"/>
<sequence length="1497" mass="168123">MESDGTREKEIETRLLDEVGGVISTIKSAKHVDEVICALHSVAVVLFPTDSSLIVGSLDELHRAQVRSAKIPAANERKKWRRAFYRGAGFPTLAQVLLIDVASNWLTCFPFSARQHVYDVFFVHGLAVEVIQSLVPCLQYSLNDGFDAKAVKSNTERLLVLSLLENGGMLRMVKELGSSELYEDLTHAQLISVMSRLAQIVASIPDKASQRASSSLSSHLFFKQITSQLLSVSRDRTETISDEESIFYKHDVDTTLLFIGDIFSRICRRGSSDVLLAELVPELLRHVQNILTSSDDSVSVDNFESDSGSQFWLNIMEAVKDSHSVERISEQILLQLASRLASDTETYWSLHLLFGKNFEKSPSIRYMFVDKFLLWKVLPLCCLRWILQFAVLQCPPIANQLTKGHSTEILVDTVQRLVSVWASQDFIQSTPTEQQVCILTFHTDVTAAIGLCMEKMSKEELDSSKVLMHAILQGVSCRLENPGHLVRKMASNIALVFSKVIDPKNPLYLDDSCDEAIDWEFGFTIHGKGTLSTSTFIEKHIDDTKSLTSSESIKDSHHQTNDQPNKITKSYSRRASQFKMIDPDEIIDPSMLNCESSSDKDEDDASSDTSESSGDSSLQPYDLADDDTDLKQKISQLVDIVGALRKSNDPDGVDAALDAAEKLVRTSPDELKHIAGELVRTLVQVRCSDLAVEGEEESIEEKRQRALVALLVTSPFESLDSINKLLYSPHVDTSQRIMILDVMTEAAQELASSKTLKSRQQQTVSRALISTISETQPWFLPSSKGPPGSTLWKEVSETGTPLNYSHRYEREVPSRPSQVIKGKTRRWGNQSANIQNTQVEEWTGNKFPVYAAAFMLPAMQGFDKKRQGVDLLGRDFIVLGKLLHMLGVCMRCASLHPEASALASPFLDMLRMREICRHKEAYVRRAVLFAASCLLVSLHPSFVASCLTEGNVEVAKGLEWIRTWALEVTESDTDRECYMMAMSCLQLHAEMALQASRVLESTENNASSSHPKVGVSLLPSNLNLGLGTIKVPPSNLRYSIIISTAFTAATAGTVATGLGFRNTFVDHWCGRMGKDEMKEKVCNFKPQLHSAVVPHRNCNRIGQRKTESQFTMDAPEGTQQAHLVLANKLFLFTHPDVEDIEKVRLKEEILEAIKINDMAPLFETLVGQSLLEKDQNLLDSMRGKIDEELKKLDEKIADAEENLGESEVREAHLARSLFYIRIGDKEKALEQLKVTETKTVAVGQKMDLVFYTLQLGFFYMDFDLISKSIDKAKSLFEEGGDWERKNRLKVYEGLFCMSTRNFKKAASLFLDSISTFTTYEIFPYDTFIFYTVLTSIITLDRVSLKQKVVDAPEILAVIGKIPYLSEFLNSLYECQYKSFFAAFAGLTEHIKLDRYLHPHFRYYMREVRTVVYSQFLESYKSVTIEAMAKAFGVTVEFIDLELSRFIAAGKLHCKIDKVAGVLETNRPDAKNALYQATIKQGDLLLNRIQKLSRVIDL</sequence>
<evidence type="ECO:0000256" key="9">
    <source>
        <dbReference type="SAM" id="MobiDB-lite"/>
    </source>
</evidence>
<dbReference type="Proteomes" id="UP001154282">
    <property type="component" value="Unassembled WGS sequence"/>
</dbReference>
<dbReference type="Gene3D" id="1.25.40.570">
    <property type="match status" value="1"/>
</dbReference>
<comment type="function">
    <text evidence="1">Acts as a regulatory subunit of the 26S proteasome which is involved in the ATP-dependent degradation of ubiquitinated proteins.</text>
</comment>
<dbReference type="Pfam" id="PF10602">
    <property type="entry name" value="RPN7"/>
    <property type="match status" value="1"/>
</dbReference>
<name>A0AAV0QTD6_9ROSI</name>
<reference evidence="11" key="1">
    <citation type="submission" date="2022-08" db="EMBL/GenBank/DDBJ databases">
        <authorList>
            <person name="Gutierrez-Valencia J."/>
        </authorList>
    </citation>
    <scope>NUCLEOTIDE SEQUENCE</scope>
</reference>
<dbReference type="PROSITE" id="PS50250">
    <property type="entry name" value="PCI"/>
    <property type="match status" value="1"/>
</dbReference>
<dbReference type="GO" id="GO:0051879">
    <property type="term" value="F:Hsp90 protein binding"/>
    <property type="evidence" value="ECO:0007669"/>
    <property type="project" value="TreeGrafter"/>
</dbReference>
<evidence type="ECO:0000256" key="8">
    <source>
        <dbReference type="SAM" id="Coils"/>
    </source>
</evidence>
<feature type="coiled-coil region" evidence="8">
    <location>
        <begin position="1182"/>
        <end position="1209"/>
    </location>
</feature>
<dbReference type="FunFam" id="1.25.40.570:FF:000005">
    <property type="entry name" value="26S proteasome regulatory subunit N7"/>
    <property type="match status" value="1"/>
</dbReference>
<organism evidence="11 12">
    <name type="scientific">Linum tenue</name>
    <dbReference type="NCBI Taxonomy" id="586396"/>
    <lineage>
        <taxon>Eukaryota</taxon>
        <taxon>Viridiplantae</taxon>
        <taxon>Streptophyta</taxon>
        <taxon>Embryophyta</taxon>
        <taxon>Tracheophyta</taxon>
        <taxon>Spermatophyta</taxon>
        <taxon>Magnoliopsida</taxon>
        <taxon>eudicotyledons</taxon>
        <taxon>Gunneridae</taxon>
        <taxon>Pentapetalae</taxon>
        <taxon>rosids</taxon>
        <taxon>fabids</taxon>
        <taxon>Malpighiales</taxon>
        <taxon>Linaceae</taxon>
        <taxon>Linum</taxon>
    </lineage>
</organism>
<evidence type="ECO:0000256" key="3">
    <source>
        <dbReference type="ARBA" id="ARBA00005717"/>
    </source>
</evidence>
<dbReference type="EMBL" id="CAMGYJ010000010">
    <property type="protein sequence ID" value="CAI0548206.1"/>
    <property type="molecule type" value="Genomic_DNA"/>
</dbReference>
<dbReference type="GO" id="GO:0042162">
    <property type="term" value="F:telomeric DNA binding"/>
    <property type="evidence" value="ECO:0007669"/>
    <property type="project" value="TreeGrafter"/>
</dbReference>
<keyword evidence="5" id="KW-0963">Cytoplasm</keyword>
<dbReference type="Pfam" id="PF25320">
    <property type="entry name" value="TELO2_ARM"/>
    <property type="match status" value="1"/>
</dbReference>
<dbReference type="GO" id="GO:0000502">
    <property type="term" value="C:proteasome complex"/>
    <property type="evidence" value="ECO:0007669"/>
    <property type="project" value="UniProtKB-KW"/>
</dbReference>
<dbReference type="Pfam" id="PF10193">
    <property type="entry name" value="Telomere_reg-2"/>
    <property type="match status" value="1"/>
</dbReference>
<dbReference type="PANTHER" id="PTHR15830">
    <property type="entry name" value="TELOMERE LENGTH REGULATION PROTEIN TEL2 FAMILY MEMBER"/>
    <property type="match status" value="1"/>
</dbReference>
<dbReference type="GO" id="GO:0005829">
    <property type="term" value="C:cytosol"/>
    <property type="evidence" value="ECO:0007669"/>
    <property type="project" value="TreeGrafter"/>
</dbReference>
<comment type="similarity">
    <text evidence="4">Belongs to the TEL2 family.</text>
</comment>
<evidence type="ECO:0000256" key="4">
    <source>
        <dbReference type="ARBA" id="ARBA00006133"/>
    </source>
</evidence>
<dbReference type="InterPro" id="IPR000717">
    <property type="entry name" value="PCI_dom"/>
</dbReference>
<protein>
    <recommendedName>
        <fullName evidence="7">26S proteasome regulatory subunit RPN7</fullName>
    </recommendedName>
</protein>
<dbReference type="SUPFAM" id="SSF46785">
    <property type="entry name" value="Winged helix' DNA-binding domain"/>
    <property type="match status" value="1"/>
</dbReference>
<dbReference type="PANTHER" id="PTHR15830:SF10">
    <property type="entry name" value="TELOMERE LENGTH REGULATION PROTEIN TEL2 HOMOLOG"/>
    <property type="match status" value="1"/>
</dbReference>
<feature type="compositionally biased region" description="Low complexity" evidence="9">
    <location>
        <begin position="607"/>
        <end position="617"/>
    </location>
</feature>
<keyword evidence="12" id="KW-1185">Reference proteome</keyword>
<comment type="similarity">
    <text evidence="3">Belongs to the proteasome subunit S10 family.</text>
</comment>
<dbReference type="InterPro" id="IPR019337">
    <property type="entry name" value="Telomere_length_regulation_dom"/>
</dbReference>
<dbReference type="GO" id="GO:0051083">
    <property type="term" value="P:'de novo' cotranslational protein folding"/>
    <property type="evidence" value="ECO:0007669"/>
    <property type="project" value="TreeGrafter"/>
</dbReference>
<dbReference type="Pfam" id="PF01399">
    <property type="entry name" value="PCI"/>
    <property type="match status" value="1"/>
</dbReference>
<evidence type="ECO:0000256" key="2">
    <source>
        <dbReference type="ARBA" id="ARBA00004496"/>
    </source>
</evidence>
<feature type="region of interest" description="Disordered" evidence="9">
    <location>
        <begin position="588"/>
        <end position="624"/>
    </location>
</feature>
<comment type="caution">
    <text evidence="11">The sequence shown here is derived from an EMBL/GenBank/DDBJ whole genome shotgun (WGS) entry which is preliminary data.</text>
</comment>
<evidence type="ECO:0000256" key="7">
    <source>
        <dbReference type="ARBA" id="ARBA00075096"/>
    </source>
</evidence>
<evidence type="ECO:0000256" key="6">
    <source>
        <dbReference type="ARBA" id="ARBA00022942"/>
    </source>
</evidence>
<dbReference type="InterPro" id="IPR049549">
    <property type="entry name" value="RPN7_PSMD6_C"/>
</dbReference>
<evidence type="ECO:0000259" key="10">
    <source>
        <dbReference type="PROSITE" id="PS50250"/>
    </source>
</evidence>
<feature type="region of interest" description="Disordered" evidence="9">
    <location>
        <begin position="547"/>
        <end position="574"/>
    </location>
</feature>
<evidence type="ECO:0000256" key="1">
    <source>
        <dbReference type="ARBA" id="ARBA00002187"/>
    </source>
</evidence>
<keyword evidence="6" id="KW-0647">Proteasome</keyword>
<dbReference type="InterPro" id="IPR036390">
    <property type="entry name" value="WH_DNA-bd_sf"/>
</dbReference>
<dbReference type="InterPro" id="IPR057348">
    <property type="entry name" value="TELO2_ARM"/>
</dbReference>
<accession>A0AAV0QTD6</accession>
<comment type="subcellular location">
    <subcellularLocation>
        <location evidence="2">Cytoplasm</location>
    </subcellularLocation>
</comment>
<evidence type="ECO:0000313" key="11">
    <source>
        <dbReference type="EMBL" id="CAI0548206.1"/>
    </source>
</evidence>
<feature type="compositionally biased region" description="Polar residues" evidence="9">
    <location>
        <begin position="561"/>
        <end position="574"/>
    </location>
</feature>
<gene>
    <name evidence="11" type="ORF">LITE_LOCUS44688</name>
</gene>
<feature type="domain" description="PCI" evidence="10">
    <location>
        <begin position="1301"/>
        <end position="1469"/>
    </location>
</feature>
<evidence type="ECO:0000256" key="5">
    <source>
        <dbReference type="ARBA" id="ARBA00022490"/>
    </source>
</evidence>
<dbReference type="Gene3D" id="1.25.40.720">
    <property type="entry name" value="Telomere length regulation protein 2, C-terminal domain"/>
    <property type="match status" value="1"/>
</dbReference>
<dbReference type="InterPro" id="IPR038528">
    <property type="entry name" value="TEL2_C_sf"/>
</dbReference>
<dbReference type="InterPro" id="IPR045135">
    <property type="entry name" value="Rpn7_N"/>
</dbReference>